<dbReference type="SMART" id="SM00205">
    <property type="entry name" value="THN"/>
    <property type="match status" value="1"/>
</dbReference>
<dbReference type="PROSITE" id="PS51367">
    <property type="entry name" value="THAUMATIN_2"/>
    <property type="match status" value="1"/>
</dbReference>
<dbReference type="PANTHER" id="PTHR31013:SF12">
    <property type="entry name" value="PATHOGENESIS-RELATED PROTEIN 5-LIKE"/>
    <property type="match status" value="1"/>
</dbReference>
<reference evidence="2 3" key="1">
    <citation type="submission" date="2024-06" db="EMBL/GenBank/DDBJ databases">
        <title>The Natural Products Discovery Center: Release of the First 8490 Sequenced Strains for Exploring Actinobacteria Biosynthetic Diversity.</title>
        <authorList>
            <person name="Kalkreuter E."/>
            <person name="Kautsar S.A."/>
            <person name="Yang D."/>
            <person name="Bader C.D."/>
            <person name="Teijaro C.N."/>
            <person name="Fluegel L."/>
            <person name="Davis C.M."/>
            <person name="Simpson J.R."/>
            <person name="Lauterbach L."/>
            <person name="Steele A.D."/>
            <person name="Gui C."/>
            <person name="Meng S."/>
            <person name="Li G."/>
            <person name="Viehrig K."/>
            <person name="Ye F."/>
            <person name="Su P."/>
            <person name="Kiefer A.F."/>
            <person name="Nichols A."/>
            <person name="Cepeda A.J."/>
            <person name="Yan W."/>
            <person name="Fan B."/>
            <person name="Jiang Y."/>
            <person name="Adhikari A."/>
            <person name="Zheng C.-J."/>
            <person name="Schuster L."/>
            <person name="Cowan T.M."/>
            <person name="Smanski M.J."/>
            <person name="Chevrette M.G."/>
            <person name="De Carvalho L.P.S."/>
            <person name="Shen B."/>
        </authorList>
    </citation>
    <scope>NUCLEOTIDE SEQUENCE [LARGE SCALE GENOMIC DNA]</scope>
    <source>
        <strain evidence="2 3">NPDC000234</strain>
    </source>
</reference>
<comment type="caution">
    <text evidence="2">The sequence shown here is derived from an EMBL/GenBank/DDBJ whole genome shotgun (WGS) entry which is preliminary data.</text>
</comment>
<sequence length="344" mass="36101">MQHHRRRRPRRYSGLAATAAVVLTCLALVTGVVLARMHTGPASDRRTTTAGPAATPRTTAAATPLASPSRKPSPSGSASASAAPHAGTSPSAKASPSRRAAQQPTAAAKAPGKRTITLVNRLDQTIWPAIAADPKHPVEATGWVLRPGASLSFTIPDHWDVRLWARTGCSFDAAGDGTCLSGGCGHFQCGSTWGEFPSTLAEFNLNAWNGMDFYDVSQVEGYNLPMWINSYGGTSTDKVDSNGCTAAGCVKDTIATCPKKLQRVRDGHVVACLSACLVFNTDQTCCTGAYAARPQCVPSSWPVDSAAVFKAADPNAYSYVNDDATSVFTCSGECGYRVTWGVSP</sequence>
<organism evidence="2 3">
    <name type="scientific">Streptomyces hyaluromycini</name>
    <dbReference type="NCBI Taxonomy" id="1377993"/>
    <lineage>
        <taxon>Bacteria</taxon>
        <taxon>Bacillati</taxon>
        <taxon>Actinomycetota</taxon>
        <taxon>Actinomycetes</taxon>
        <taxon>Kitasatosporales</taxon>
        <taxon>Streptomycetaceae</taxon>
        <taxon>Streptomyces</taxon>
    </lineage>
</organism>
<evidence type="ECO:0000256" key="1">
    <source>
        <dbReference type="SAM" id="MobiDB-lite"/>
    </source>
</evidence>
<feature type="region of interest" description="Disordered" evidence="1">
    <location>
        <begin position="40"/>
        <end position="112"/>
    </location>
</feature>
<accession>A0ABV1XB39</accession>
<dbReference type="PANTHER" id="PTHR31013">
    <property type="entry name" value="THAUMATIN FAMILY PROTEIN-RELATED"/>
    <property type="match status" value="1"/>
</dbReference>
<keyword evidence="3" id="KW-1185">Reference proteome</keyword>
<dbReference type="SUPFAM" id="SSF49870">
    <property type="entry name" value="Osmotin, thaumatin-like protein"/>
    <property type="match status" value="1"/>
</dbReference>
<dbReference type="RefSeq" id="WP_350789779.1">
    <property type="nucleotide sequence ID" value="NZ_JBEPEK010000559.1"/>
</dbReference>
<dbReference type="InterPro" id="IPR037176">
    <property type="entry name" value="Osmotin/thaumatin-like_sf"/>
</dbReference>
<dbReference type="InterPro" id="IPR001938">
    <property type="entry name" value="Thaumatin"/>
</dbReference>
<protein>
    <submittedName>
        <fullName evidence="2">Thaumatin family protein</fullName>
    </submittedName>
</protein>
<dbReference type="Pfam" id="PF00314">
    <property type="entry name" value="Thaumatin"/>
    <property type="match status" value="1"/>
</dbReference>
<gene>
    <name evidence="2" type="ORF">ABT404_43485</name>
</gene>
<dbReference type="PRINTS" id="PR00347">
    <property type="entry name" value="THAUMATIN"/>
</dbReference>
<dbReference type="Proteomes" id="UP001474181">
    <property type="component" value="Unassembled WGS sequence"/>
</dbReference>
<dbReference type="EMBL" id="JBEPEK010000559">
    <property type="protein sequence ID" value="MER7186250.1"/>
    <property type="molecule type" value="Genomic_DNA"/>
</dbReference>
<feature type="compositionally biased region" description="Low complexity" evidence="1">
    <location>
        <begin position="48"/>
        <end position="110"/>
    </location>
</feature>
<evidence type="ECO:0000313" key="2">
    <source>
        <dbReference type="EMBL" id="MER7186250.1"/>
    </source>
</evidence>
<evidence type="ECO:0000313" key="3">
    <source>
        <dbReference type="Proteomes" id="UP001474181"/>
    </source>
</evidence>
<name>A0ABV1XB39_9ACTN</name>
<proteinExistence type="predicted"/>
<dbReference type="Gene3D" id="2.60.110.10">
    <property type="entry name" value="Thaumatin"/>
    <property type="match status" value="1"/>
</dbReference>